<dbReference type="GO" id="GO:0016887">
    <property type="term" value="F:ATP hydrolysis activity"/>
    <property type="evidence" value="ECO:0007669"/>
    <property type="project" value="RHEA"/>
</dbReference>
<dbReference type="InterPro" id="IPR001650">
    <property type="entry name" value="Helicase_C-like"/>
</dbReference>
<dbReference type="GO" id="GO:0006310">
    <property type="term" value="P:DNA recombination"/>
    <property type="evidence" value="ECO:0007669"/>
    <property type="project" value="UniProtKB-UniRule"/>
</dbReference>
<dbReference type="InterPro" id="IPR004609">
    <property type="entry name" value="ATP-dep_DNA_helicase_RecG"/>
</dbReference>
<evidence type="ECO:0000259" key="16">
    <source>
        <dbReference type="PROSITE" id="PS51192"/>
    </source>
</evidence>
<dbReference type="NCBIfam" id="NF008165">
    <property type="entry name" value="PRK10917.1-3"/>
    <property type="match status" value="1"/>
</dbReference>
<keyword evidence="8" id="KW-0238">DNA-binding</keyword>
<comment type="catalytic activity">
    <reaction evidence="12 15">
        <text>Couples ATP hydrolysis with the unwinding of duplex DNA by translocating in the 3'-5' direction.</text>
        <dbReference type="EC" id="5.6.2.4"/>
    </reaction>
</comment>
<gene>
    <name evidence="18" type="primary">recG</name>
    <name evidence="18" type="ORF">FRY74_00715</name>
</gene>
<feature type="domain" description="Helicase C-terminal" evidence="17">
    <location>
        <begin position="474"/>
        <end position="634"/>
    </location>
</feature>
<dbReference type="PROSITE" id="PS51194">
    <property type="entry name" value="HELICASE_CTER"/>
    <property type="match status" value="1"/>
</dbReference>
<dbReference type="NCBIfam" id="TIGR00643">
    <property type="entry name" value="recG"/>
    <property type="match status" value="1"/>
</dbReference>
<feature type="domain" description="Helicase ATP-binding" evidence="16">
    <location>
        <begin position="285"/>
        <end position="448"/>
    </location>
</feature>
<name>A0A5C6RXB0_9FLAO</name>
<reference evidence="18 19" key="1">
    <citation type="submission" date="2019-08" db="EMBL/GenBank/DDBJ databases">
        <title>Genome of Vicingus serpentipes NCIMB 15042.</title>
        <authorList>
            <person name="Bowman J.P."/>
        </authorList>
    </citation>
    <scope>NUCLEOTIDE SEQUENCE [LARGE SCALE GENOMIC DNA]</scope>
    <source>
        <strain evidence="18 19">NCIMB 15042</strain>
    </source>
</reference>
<evidence type="ECO:0000256" key="5">
    <source>
        <dbReference type="ARBA" id="ARBA00022801"/>
    </source>
</evidence>
<keyword evidence="11" id="KW-0413">Isomerase</keyword>
<dbReference type="Pfam" id="PF19833">
    <property type="entry name" value="RecG_dom3_C"/>
    <property type="match status" value="1"/>
</dbReference>
<dbReference type="InterPro" id="IPR027417">
    <property type="entry name" value="P-loop_NTPase"/>
</dbReference>
<evidence type="ECO:0000256" key="1">
    <source>
        <dbReference type="ARBA" id="ARBA00007504"/>
    </source>
</evidence>
<keyword evidence="10 15" id="KW-0234">DNA repair</keyword>
<dbReference type="AlphaFoldDB" id="A0A5C6RXB0"/>
<dbReference type="EC" id="5.6.2.4" evidence="13 15"/>
<evidence type="ECO:0000313" key="19">
    <source>
        <dbReference type="Proteomes" id="UP000321721"/>
    </source>
</evidence>
<protein>
    <recommendedName>
        <fullName evidence="2 15">ATP-dependent DNA helicase RecG</fullName>
        <ecNumber evidence="13 15">5.6.2.4</ecNumber>
    </recommendedName>
</protein>
<dbReference type="InterPro" id="IPR047112">
    <property type="entry name" value="RecG/Mfd"/>
</dbReference>
<dbReference type="GO" id="GO:0043138">
    <property type="term" value="F:3'-5' DNA helicase activity"/>
    <property type="evidence" value="ECO:0007669"/>
    <property type="project" value="UniProtKB-EC"/>
</dbReference>
<keyword evidence="7 15" id="KW-0067">ATP-binding</keyword>
<dbReference type="SMART" id="SM00487">
    <property type="entry name" value="DEXDc"/>
    <property type="match status" value="1"/>
</dbReference>
<dbReference type="PANTHER" id="PTHR47964:SF1">
    <property type="entry name" value="ATP-DEPENDENT DNA HELICASE HOMOLOG RECG, CHLOROPLASTIC"/>
    <property type="match status" value="1"/>
</dbReference>
<evidence type="ECO:0000256" key="2">
    <source>
        <dbReference type="ARBA" id="ARBA00017846"/>
    </source>
</evidence>
<dbReference type="EMBL" id="VOOS01000001">
    <property type="protein sequence ID" value="TXB66737.1"/>
    <property type="molecule type" value="Genomic_DNA"/>
</dbReference>
<comment type="catalytic activity">
    <reaction evidence="14 15">
        <text>ATP + H2O = ADP + phosphate + H(+)</text>
        <dbReference type="Rhea" id="RHEA:13065"/>
        <dbReference type="ChEBI" id="CHEBI:15377"/>
        <dbReference type="ChEBI" id="CHEBI:15378"/>
        <dbReference type="ChEBI" id="CHEBI:30616"/>
        <dbReference type="ChEBI" id="CHEBI:43474"/>
        <dbReference type="ChEBI" id="CHEBI:456216"/>
        <dbReference type="EC" id="5.6.2.4"/>
    </reaction>
</comment>
<comment type="function">
    <text evidence="15">Plays a critical role in recombination and DNA repair. Helps process Holliday junction intermediates to mature products by catalyzing branch migration. Has replication fork regression activity, unwinds stalled or blocked replication forks to make a HJ that can be resolved. Has a DNA unwinding activity characteristic of a DNA helicase with 3'-5' polarity.</text>
</comment>
<sequence length="702" mass="79606">MSNQFLDTSIEYLKGVGPAKAELLKKELGIFTFAQLLDYYPFRYIDKSKIYKISEINSDAAFIQLKGKITQIQTIGDKRAKRMVAKFHDETGEIDLVWFKGIKWLSSSIKPNVEYIVYGKPTLFKNTYNITHPELDLVSDSLLANKITLESVYHTTEKLSAKGLNAKGIFKIQKNLTSQLRGKIIETLPFELIEKLNLISKEAAIINAHTPENEVLLQKALFRLKFEELFYLQLNLLQQKVIKAEKIKGHVFGNVGDNFNTFYKNNLAFELTDAQKRVIKEIRRDVGAGEHMNRLLQGDVGSGKTVVALLTMLIAIDNGFQTCLMAPTEILASQHYEGLMEMLEGMNVTIELLTGSVKTAKRRQIHEDLENGTLKILVGTHALLEDKVKFDNLGYVVIDEQHRFGVQQRSKLWRKGRAIPPHVLVMTATPIPRTLAMTFYGDLDISVIDELPPGRKPITTTHRFDSARMRVFGFMEEEIKKGRQIYVVYPLINESEKMDYKDLMDGFESISRRFPSPNYNISIVHGKMKPADKEYEMQRFVKGETQIMVATTVIEVGVNVPNASVMIIESAERFGLSQLHQLRGRVGRGAEQSYCILMTGNKLSSDSKLRMETMVRTNDGFEIAEVDLKLRGPGDIQGTQQSGLLNLNIADLAKDGQVLQMARNEAIEVLKKDPKLQSENNHRLVTGLDNMKRNKVNWSRIS</sequence>
<evidence type="ECO:0000256" key="6">
    <source>
        <dbReference type="ARBA" id="ARBA00022806"/>
    </source>
</evidence>
<evidence type="ECO:0000256" key="4">
    <source>
        <dbReference type="ARBA" id="ARBA00022763"/>
    </source>
</evidence>
<comment type="caution">
    <text evidence="18">The sequence shown here is derived from an EMBL/GenBank/DDBJ whole genome shotgun (WGS) entry which is preliminary data.</text>
</comment>
<keyword evidence="6 15" id="KW-0347">Helicase</keyword>
<dbReference type="SUPFAM" id="SSF52540">
    <property type="entry name" value="P-loop containing nucleoside triphosphate hydrolases"/>
    <property type="match status" value="2"/>
</dbReference>
<accession>A0A5C6RXB0</accession>
<keyword evidence="5 15" id="KW-0378">Hydrolase</keyword>
<dbReference type="InterPro" id="IPR033454">
    <property type="entry name" value="RecG_wedge"/>
</dbReference>
<evidence type="ECO:0000259" key="17">
    <source>
        <dbReference type="PROSITE" id="PS51194"/>
    </source>
</evidence>
<dbReference type="InterPro" id="IPR011545">
    <property type="entry name" value="DEAD/DEAH_box_helicase_dom"/>
</dbReference>
<dbReference type="RefSeq" id="WP_147097640.1">
    <property type="nucleotide sequence ID" value="NZ_VOOS01000001.1"/>
</dbReference>
<evidence type="ECO:0000256" key="12">
    <source>
        <dbReference type="ARBA" id="ARBA00034617"/>
    </source>
</evidence>
<dbReference type="InterPro" id="IPR012340">
    <property type="entry name" value="NA-bd_OB-fold"/>
</dbReference>
<evidence type="ECO:0000313" key="18">
    <source>
        <dbReference type="EMBL" id="TXB66737.1"/>
    </source>
</evidence>
<dbReference type="GO" id="GO:0005524">
    <property type="term" value="F:ATP binding"/>
    <property type="evidence" value="ECO:0007669"/>
    <property type="project" value="UniProtKB-KW"/>
</dbReference>
<evidence type="ECO:0000256" key="9">
    <source>
        <dbReference type="ARBA" id="ARBA00023172"/>
    </source>
</evidence>
<dbReference type="OrthoDB" id="9804325at2"/>
<dbReference type="Proteomes" id="UP000321721">
    <property type="component" value="Unassembled WGS sequence"/>
</dbReference>
<dbReference type="Pfam" id="PF00271">
    <property type="entry name" value="Helicase_C"/>
    <property type="match status" value="1"/>
</dbReference>
<dbReference type="PROSITE" id="PS51192">
    <property type="entry name" value="HELICASE_ATP_BIND_1"/>
    <property type="match status" value="1"/>
</dbReference>
<organism evidence="18 19">
    <name type="scientific">Vicingus serpentipes</name>
    <dbReference type="NCBI Taxonomy" id="1926625"/>
    <lineage>
        <taxon>Bacteria</taxon>
        <taxon>Pseudomonadati</taxon>
        <taxon>Bacteroidota</taxon>
        <taxon>Flavobacteriia</taxon>
        <taxon>Flavobacteriales</taxon>
        <taxon>Vicingaceae</taxon>
        <taxon>Vicingus</taxon>
    </lineage>
</organism>
<evidence type="ECO:0000256" key="8">
    <source>
        <dbReference type="ARBA" id="ARBA00023125"/>
    </source>
</evidence>
<dbReference type="Pfam" id="PF00270">
    <property type="entry name" value="DEAD"/>
    <property type="match status" value="1"/>
</dbReference>
<dbReference type="GO" id="GO:0003677">
    <property type="term" value="F:DNA binding"/>
    <property type="evidence" value="ECO:0007669"/>
    <property type="project" value="UniProtKB-KW"/>
</dbReference>
<keyword evidence="19" id="KW-1185">Reference proteome</keyword>
<keyword evidence="4 15" id="KW-0227">DNA damage</keyword>
<evidence type="ECO:0000256" key="13">
    <source>
        <dbReference type="ARBA" id="ARBA00034808"/>
    </source>
</evidence>
<dbReference type="NCBIfam" id="NF008168">
    <property type="entry name" value="PRK10917.2-2"/>
    <property type="match status" value="1"/>
</dbReference>
<evidence type="ECO:0000256" key="7">
    <source>
        <dbReference type="ARBA" id="ARBA00022840"/>
    </source>
</evidence>
<dbReference type="Gene3D" id="3.40.50.300">
    <property type="entry name" value="P-loop containing nucleotide triphosphate hydrolases"/>
    <property type="match status" value="2"/>
</dbReference>
<dbReference type="SUPFAM" id="SSF50249">
    <property type="entry name" value="Nucleic acid-binding proteins"/>
    <property type="match status" value="1"/>
</dbReference>
<evidence type="ECO:0000256" key="3">
    <source>
        <dbReference type="ARBA" id="ARBA00022741"/>
    </source>
</evidence>
<evidence type="ECO:0000256" key="10">
    <source>
        <dbReference type="ARBA" id="ARBA00023204"/>
    </source>
</evidence>
<dbReference type="CDD" id="cd17992">
    <property type="entry name" value="DEXHc_RecG"/>
    <property type="match status" value="1"/>
</dbReference>
<keyword evidence="3 15" id="KW-0547">Nucleotide-binding</keyword>
<keyword evidence="9 15" id="KW-0233">DNA recombination</keyword>
<dbReference type="SMART" id="SM00490">
    <property type="entry name" value="HELICc"/>
    <property type="match status" value="1"/>
</dbReference>
<comment type="similarity">
    <text evidence="1 15">Belongs to the helicase family. RecG subfamily.</text>
</comment>
<evidence type="ECO:0000256" key="11">
    <source>
        <dbReference type="ARBA" id="ARBA00023235"/>
    </source>
</evidence>
<dbReference type="Gene3D" id="2.40.50.140">
    <property type="entry name" value="Nucleic acid-binding proteins"/>
    <property type="match status" value="1"/>
</dbReference>
<dbReference type="InterPro" id="IPR045562">
    <property type="entry name" value="RecG_dom3_C"/>
</dbReference>
<proteinExistence type="inferred from homology"/>
<dbReference type="PANTHER" id="PTHR47964">
    <property type="entry name" value="ATP-DEPENDENT DNA HELICASE HOMOLOG RECG, CHLOROPLASTIC"/>
    <property type="match status" value="1"/>
</dbReference>
<dbReference type="Pfam" id="PF17191">
    <property type="entry name" value="RecG_wedge"/>
    <property type="match status" value="1"/>
</dbReference>
<dbReference type="GO" id="GO:0006281">
    <property type="term" value="P:DNA repair"/>
    <property type="evidence" value="ECO:0007669"/>
    <property type="project" value="UniProtKB-UniRule"/>
</dbReference>
<evidence type="ECO:0000256" key="15">
    <source>
        <dbReference type="RuleBase" id="RU363016"/>
    </source>
</evidence>
<dbReference type="InterPro" id="IPR014001">
    <property type="entry name" value="Helicase_ATP-bd"/>
</dbReference>
<evidence type="ECO:0000256" key="14">
    <source>
        <dbReference type="ARBA" id="ARBA00048988"/>
    </source>
</evidence>
<dbReference type="CDD" id="cd04488">
    <property type="entry name" value="RecG_wedge_OBF"/>
    <property type="match status" value="1"/>
</dbReference>